<proteinExistence type="predicted"/>
<dbReference type="OrthoDB" id="82335at2"/>
<evidence type="ECO:0008006" key="4">
    <source>
        <dbReference type="Google" id="ProtNLM"/>
    </source>
</evidence>
<accession>A0A5R9G663</accession>
<feature type="transmembrane region" description="Helical" evidence="1">
    <location>
        <begin position="148"/>
        <end position="167"/>
    </location>
</feature>
<reference evidence="2 3" key="1">
    <citation type="submission" date="2019-05" db="EMBL/GenBank/DDBJ databases">
        <authorList>
            <person name="Narsing Rao M.P."/>
            <person name="Li W.J."/>
        </authorList>
    </citation>
    <scope>NUCLEOTIDE SEQUENCE [LARGE SCALE GENOMIC DNA]</scope>
    <source>
        <strain evidence="2 3">SYSU_K30003</strain>
    </source>
</reference>
<dbReference type="RefSeq" id="WP_138198341.1">
    <property type="nucleotide sequence ID" value="NZ_VCIW01000043.1"/>
</dbReference>
<feature type="transmembrane region" description="Helical" evidence="1">
    <location>
        <begin position="20"/>
        <end position="38"/>
    </location>
</feature>
<comment type="caution">
    <text evidence="2">The sequence shown here is derived from an EMBL/GenBank/DDBJ whole genome shotgun (WGS) entry which is preliminary data.</text>
</comment>
<evidence type="ECO:0000256" key="1">
    <source>
        <dbReference type="SAM" id="Phobius"/>
    </source>
</evidence>
<gene>
    <name evidence="2" type="ORF">FE782_31630</name>
</gene>
<keyword evidence="1" id="KW-0812">Transmembrane</keyword>
<evidence type="ECO:0000313" key="3">
    <source>
        <dbReference type="Proteomes" id="UP000309676"/>
    </source>
</evidence>
<protein>
    <recommendedName>
        <fullName evidence="4">TM2 domain-containing protein</fullName>
    </recommendedName>
</protein>
<dbReference type="EMBL" id="VCIW01000043">
    <property type="protein sequence ID" value="TLS48253.1"/>
    <property type="molecule type" value="Genomic_DNA"/>
</dbReference>
<keyword evidence="1" id="KW-1133">Transmembrane helix</keyword>
<evidence type="ECO:0000313" key="2">
    <source>
        <dbReference type="EMBL" id="TLS48253.1"/>
    </source>
</evidence>
<organism evidence="2 3">
    <name type="scientific">Paenibacillus antri</name>
    <dbReference type="NCBI Taxonomy" id="2582848"/>
    <lineage>
        <taxon>Bacteria</taxon>
        <taxon>Bacillati</taxon>
        <taxon>Bacillota</taxon>
        <taxon>Bacilli</taxon>
        <taxon>Bacillales</taxon>
        <taxon>Paenibacillaceae</taxon>
        <taxon>Paenibacillus</taxon>
    </lineage>
</organism>
<sequence length="170" mass="17866">MRFARATKGATEIDTPKKKKWVAGLLSALFPGIGHLYAGAMQRGLFFMLLLAGNIFGLVLVSMDGIVPLIVLLGILIPVIYLYALFDALQTTERMNRFDGETSGAASPQRGRSSLAQYAFIGGGLLFAAYWATTGGEGLDPVAGDNGPLIVAGALILIGVFVFLSGAGKK</sequence>
<dbReference type="Proteomes" id="UP000309676">
    <property type="component" value="Unassembled WGS sequence"/>
</dbReference>
<dbReference type="AlphaFoldDB" id="A0A5R9G663"/>
<feature type="transmembrane region" description="Helical" evidence="1">
    <location>
        <begin position="69"/>
        <end position="89"/>
    </location>
</feature>
<keyword evidence="3" id="KW-1185">Reference proteome</keyword>
<keyword evidence="1" id="KW-0472">Membrane</keyword>
<feature type="transmembrane region" description="Helical" evidence="1">
    <location>
        <begin position="115"/>
        <end position="133"/>
    </location>
</feature>
<name>A0A5R9G663_9BACL</name>